<evidence type="ECO:0000313" key="7">
    <source>
        <dbReference type="Proteomes" id="UP000075787"/>
    </source>
</evidence>
<feature type="binding site" evidence="4">
    <location>
        <position position="81"/>
    </location>
    <ligand>
        <name>Mg(2+)</name>
        <dbReference type="ChEBI" id="CHEBI:18420"/>
        <label>1</label>
        <note>catalytic</note>
    </ligand>
</feature>
<dbReference type="Proteomes" id="UP000257706">
    <property type="component" value="Unassembled WGS sequence"/>
</dbReference>
<feature type="binding site" evidence="4">
    <location>
        <position position="101"/>
    </location>
    <ligand>
        <name>Mg(2+)</name>
        <dbReference type="ChEBI" id="CHEBI:18420"/>
        <label>1</label>
        <note>catalytic</note>
    </ligand>
</feature>
<name>A0A161R7Z8_9PROT</name>
<evidence type="ECO:0000256" key="4">
    <source>
        <dbReference type="PIRSR" id="PIRSR600760-2"/>
    </source>
</evidence>
<dbReference type="GO" id="GO:0046854">
    <property type="term" value="P:phosphatidylinositol phosphate biosynthetic process"/>
    <property type="evidence" value="ECO:0007669"/>
    <property type="project" value="InterPro"/>
</dbReference>
<dbReference type="Proteomes" id="UP000075787">
    <property type="component" value="Unassembled WGS sequence"/>
</dbReference>
<evidence type="ECO:0000313" key="6">
    <source>
        <dbReference type="EMBL" id="KYO57403.1"/>
    </source>
</evidence>
<dbReference type="GO" id="GO:0008934">
    <property type="term" value="F:inositol monophosphate 1-phosphatase activity"/>
    <property type="evidence" value="ECO:0007669"/>
    <property type="project" value="TreeGrafter"/>
</dbReference>
<dbReference type="OMA" id="FAGGQSR"/>
<gene>
    <name evidence="6" type="ORF">AUP44_02470</name>
    <name evidence="5" type="ORF">DCK97_09800</name>
</gene>
<reference evidence="6 7" key="1">
    <citation type="submission" date="2015-12" db="EMBL/GenBank/DDBJ databases">
        <title>Genome sequence of Tistrella mobilis MCCC 1A02139.</title>
        <authorList>
            <person name="Lu L."/>
            <person name="Lai Q."/>
            <person name="Shao Z."/>
            <person name="Qian P."/>
        </authorList>
    </citation>
    <scope>NUCLEOTIDE SEQUENCE [LARGE SCALE GENOMIC DNA]</scope>
    <source>
        <strain evidence="6 7">MCCC 1A02139</strain>
    </source>
</reference>
<sequence length="288" mass="30435">MTPPLFALPDGALPADLVDDRLLLERALRTGGRIAMNAFGKAPVTWDKGGDNPVTEVDIAIDTVLRDHLLHARPGYGWLSEESVAHLSERARPRIWVVDPIDGTRAFVDGRPEFTISVALVEAGRPVIAQVFNPATGEFFEAVAGHGCRLNGIPCRVGEGADPLAARLLVSRRELHERRWGSGLDGSAVIALGSIAYKLALVAAGRFDAAVSLRPKADWDLAAADLIVAEAGGRMTDAEGRDLLYARPDTTEHPSLIAANPALHAALIGRLAVDAAGSPAPAGVQPQP</sequence>
<dbReference type="GeneID" id="97243633"/>
<dbReference type="PROSITE" id="PS00630">
    <property type="entry name" value="IMP_2"/>
    <property type="match status" value="1"/>
</dbReference>
<feature type="binding site" evidence="4">
    <location>
        <position position="220"/>
    </location>
    <ligand>
        <name>Mg(2+)</name>
        <dbReference type="ChEBI" id="CHEBI:18420"/>
        <label>2</label>
    </ligand>
</feature>
<dbReference type="EMBL" id="DMAI01000152">
    <property type="protein sequence ID" value="HAE47700.1"/>
    <property type="molecule type" value="Genomic_DNA"/>
</dbReference>
<dbReference type="RefSeq" id="WP_014746345.1">
    <property type="nucleotide sequence ID" value="NZ_CP121013.1"/>
</dbReference>
<dbReference type="AlphaFoldDB" id="A0A161R7Z8"/>
<keyword evidence="2 4" id="KW-0479">Metal-binding</keyword>
<dbReference type="PANTHER" id="PTHR20854:SF4">
    <property type="entry name" value="INOSITOL-1-MONOPHOSPHATASE-RELATED"/>
    <property type="match status" value="1"/>
</dbReference>
<dbReference type="InterPro" id="IPR000760">
    <property type="entry name" value="Inositol_monophosphatase-like"/>
</dbReference>
<dbReference type="PANTHER" id="PTHR20854">
    <property type="entry name" value="INOSITOL MONOPHOSPHATASE"/>
    <property type="match status" value="1"/>
</dbReference>
<protein>
    <submittedName>
        <fullName evidence="5">3'(2'),5'-bisphosphate nucleotidase CysQ</fullName>
    </submittedName>
</protein>
<dbReference type="SUPFAM" id="SSF56655">
    <property type="entry name" value="Carbohydrate phosphatase"/>
    <property type="match status" value="1"/>
</dbReference>
<comment type="cofactor">
    <cofactor evidence="4">
        <name>Mg(2+)</name>
        <dbReference type="ChEBI" id="CHEBI:18420"/>
    </cofactor>
</comment>
<dbReference type="PRINTS" id="PR00377">
    <property type="entry name" value="IMPHPHTASES"/>
</dbReference>
<dbReference type="OrthoDB" id="9785695at2"/>
<reference evidence="5 8" key="2">
    <citation type="journal article" date="2018" name="Nat. Biotechnol.">
        <title>A standardized bacterial taxonomy based on genome phylogeny substantially revises the tree of life.</title>
        <authorList>
            <person name="Parks D.H."/>
            <person name="Chuvochina M."/>
            <person name="Waite D.W."/>
            <person name="Rinke C."/>
            <person name="Skarshewski A."/>
            <person name="Chaumeil P.A."/>
            <person name="Hugenholtz P."/>
        </authorList>
    </citation>
    <scope>NUCLEOTIDE SEQUENCE [LARGE SCALE GENOMIC DNA]</scope>
    <source>
        <strain evidence="5">UBA8739</strain>
    </source>
</reference>
<dbReference type="Pfam" id="PF00459">
    <property type="entry name" value="Inositol_P"/>
    <property type="match status" value="1"/>
</dbReference>
<dbReference type="InterPro" id="IPR020550">
    <property type="entry name" value="Inositol_monophosphatase_CS"/>
</dbReference>
<feature type="binding site" evidence="4">
    <location>
        <position position="102"/>
    </location>
    <ligand>
        <name>Mg(2+)</name>
        <dbReference type="ChEBI" id="CHEBI:18420"/>
        <label>1</label>
        <note>catalytic</note>
    </ligand>
</feature>
<comment type="similarity">
    <text evidence="1">Belongs to the inositol monophosphatase superfamily.</text>
</comment>
<dbReference type="Gene3D" id="3.30.540.10">
    <property type="entry name" value="Fructose-1,6-Bisphosphatase, subunit A, domain 1"/>
    <property type="match status" value="1"/>
</dbReference>
<dbReference type="Gene3D" id="3.40.190.80">
    <property type="match status" value="1"/>
</dbReference>
<dbReference type="EMBL" id="LPZR01000024">
    <property type="protein sequence ID" value="KYO57403.1"/>
    <property type="molecule type" value="Genomic_DNA"/>
</dbReference>
<comment type="caution">
    <text evidence="6">The sequence shown here is derived from an EMBL/GenBank/DDBJ whole genome shotgun (WGS) entry which is preliminary data.</text>
</comment>
<evidence type="ECO:0000313" key="8">
    <source>
        <dbReference type="Proteomes" id="UP000257706"/>
    </source>
</evidence>
<evidence type="ECO:0000256" key="1">
    <source>
        <dbReference type="ARBA" id="ARBA00009759"/>
    </source>
</evidence>
<dbReference type="GO" id="GO:0046872">
    <property type="term" value="F:metal ion binding"/>
    <property type="evidence" value="ECO:0007669"/>
    <property type="project" value="UniProtKB-KW"/>
</dbReference>
<evidence type="ECO:0000256" key="2">
    <source>
        <dbReference type="ARBA" id="ARBA00022723"/>
    </source>
</evidence>
<evidence type="ECO:0000256" key="3">
    <source>
        <dbReference type="ARBA" id="ARBA00022842"/>
    </source>
</evidence>
<accession>A0A161R7Z8</accession>
<keyword evidence="3 4" id="KW-0460">Magnesium</keyword>
<dbReference type="GO" id="GO:0006020">
    <property type="term" value="P:inositol metabolic process"/>
    <property type="evidence" value="ECO:0007669"/>
    <property type="project" value="TreeGrafter"/>
</dbReference>
<proteinExistence type="inferred from homology"/>
<evidence type="ECO:0000313" key="5">
    <source>
        <dbReference type="EMBL" id="HAE47700.1"/>
    </source>
</evidence>
<dbReference type="GO" id="GO:0007165">
    <property type="term" value="P:signal transduction"/>
    <property type="evidence" value="ECO:0007669"/>
    <property type="project" value="TreeGrafter"/>
</dbReference>
<dbReference type="CDD" id="cd01638">
    <property type="entry name" value="CysQ"/>
    <property type="match status" value="1"/>
</dbReference>
<organism evidence="6 7">
    <name type="scientific">Tistrella mobilis</name>
    <dbReference type="NCBI Taxonomy" id="171437"/>
    <lineage>
        <taxon>Bacteria</taxon>
        <taxon>Pseudomonadati</taxon>
        <taxon>Pseudomonadota</taxon>
        <taxon>Alphaproteobacteria</taxon>
        <taxon>Geminicoccales</taxon>
        <taxon>Geminicoccaceae</taxon>
        <taxon>Tistrella</taxon>
    </lineage>
</organism>
<feature type="binding site" evidence="4">
    <location>
        <position position="99"/>
    </location>
    <ligand>
        <name>Mg(2+)</name>
        <dbReference type="ChEBI" id="CHEBI:18420"/>
        <label>1</label>
        <note>catalytic</note>
    </ligand>
</feature>